<evidence type="ECO:0000256" key="1">
    <source>
        <dbReference type="SAM" id="MobiDB-lite"/>
    </source>
</evidence>
<dbReference type="AlphaFoldDB" id="A0AAU9IQE1"/>
<dbReference type="GO" id="GO:0031267">
    <property type="term" value="F:small GTPase binding"/>
    <property type="evidence" value="ECO:0007669"/>
    <property type="project" value="TreeGrafter"/>
</dbReference>
<name>A0AAU9IQE1_9CILI</name>
<feature type="region of interest" description="Disordered" evidence="1">
    <location>
        <begin position="1"/>
        <end position="22"/>
    </location>
</feature>
<comment type="caution">
    <text evidence="3">The sequence shown here is derived from an EMBL/GenBank/DDBJ whole genome shotgun (WGS) entry which is preliminary data.</text>
</comment>
<dbReference type="GO" id="GO:0030139">
    <property type="term" value="C:endocytic vesicle"/>
    <property type="evidence" value="ECO:0007669"/>
    <property type="project" value="TreeGrafter"/>
</dbReference>
<dbReference type="Gene3D" id="1.20.1050.80">
    <property type="entry name" value="VPS9 domain"/>
    <property type="match status" value="1"/>
</dbReference>
<dbReference type="InterPro" id="IPR037191">
    <property type="entry name" value="VPS9_dom_sf"/>
</dbReference>
<dbReference type="GO" id="GO:0005829">
    <property type="term" value="C:cytosol"/>
    <property type="evidence" value="ECO:0007669"/>
    <property type="project" value="TreeGrafter"/>
</dbReference>
<reference evidence="3" key="1">
    <citation type="submission" date="2021-09" db="EMBL/GenBank/DDBJ databases">
        <authorList>
            <consortium name="AG Swart"/>
            <person name="Singh M."/>
            <person name="Singh A."/>
            <person name="Seah K."/>
            <person name="Emmerich C."/>
        </authorList>
    </citation>
    <scope>NUCLEOTIDE SEQUENCE</scope>
    <source>
        <strain evidence="3">ATCC30299</strain>
    </source>
</reference>
<accession>A0AAU9IQE1</accession>
<dbReference type="GO" id="GO:0016192">
    <property type="term" value="P:vesicle-mediated transport"/>
    <property type="evidence" value="ECO:0007669"/>
    <property type="project" value="InterPro"/>
</dbReference>
<sequence>MEPQPRVESEQSDYQNSEETKEIKAARSLELEQSLRNFSGSTRFGQTEIGKPKVGFPSYKVVVPLSLSTSLVFDLFKNACNKHKFQISEQTQSSITAEQQPSSSIRNLFSCIVPISEERKSRNTSEVKLLIAVNERACTRVVIAKGSSGVPNKILPIIQTFRDALEKAIMKEQPSPLERSSRMPSEWEEIEPVLTSKLESSSYYQFSKVLSSQQYGVGKLVAEFIEKFNDDYEDLVEGAALVPKPLEDVKKIIEETVEALFTHFNLSNTSSQKVMQFCRPAVERYIYSKLIKQLLSMYGLKYQSINQRFQDRRDFFHTKISQELMQSLELKQKYRLNSSEPPYIQAIETLNSIGIQHTPLGKINCLLQTATLMKTAVVDYWKGKEELETMDDQLPVIIYIVSQTTVQDLPSDLNFLQDYIHLGFGFDNEQRLLINFDGAVKYIADEWNF</sequence>
<dbReference type="InterPro" id="IPR003123">
    <property type="entry name" value="VPS9"/>
</dbReference>
<evidence type="ECO:0000259" key="2">
    <source>
        <dbReference type="PROSITE" id="PS51205"/>
    </source>
</evidence>
<feature type="domain" description="VPS9" evidence="2">
    <location>
        <begin position="303"/>
        <end position="449"/>
    </location>
</feature>
<dbReference type="PANTHER" id="PTHR23101:SF25">
    <property type="entry name" value="GTPASE-ACTIVATING PROTEIN AND VPS9 DOMAIN-CONTAINING PROTEIN 1"/>
    <property type="match status" value="1"/>
</dbReference>
<dbReference type="EMBL" id="CAJZBQ010000015">
    <property type="protein sequence ID" value="CAG9316248.1"/>
    <property type="molecule type" value="Genomic_DNA"/>
</dbReference>
<dbReference type="InterPro" id="IPR045046">
    <property type="entry name" value="Vps9-like"/>
</dbReference>
<dbReference type="SUPFAM" id="SSF109993">
    <property type="entry name" value="VPS9 domain"/>
    <property type="match status" value="1"/>
</dbReference>
<keyword evidence="4" id="KW-1185">Reference proteome</keyword>
<dbReference type="Proteomes" id="UP001162131">
    <property type="component" value="Unassembled WGS sequence"/>
</dbReference>
<organism evidence="3 4">
    <name type="scientific">Blepharisma stoltei</name>
    <dbReference type="NCBI Taxonomy" id="1481888"/>
    <lineage>
        <taxon>Eukaryota</taxon>
        <taxon>Sar</taxon>
        <taxon>Alveolata</taxon>
        <taxon>Ciliophora</taxon>
        <taxon>Postciliodesmatophora</taxon>
        <taxon>Heterotrichea</taxon>
        <taxon>Heterotrichida</taxon>
        <taxon>Blepharismidae</taxon>
        <taxon>Blepharisma</taxon>
    </lineage>
</organism>
<gene>
    <name evidence="3" type="ORF">BSTOLATCC_MIC15683</name>
</gene>
<dbReference type="GO" id="GO:0005085">
    <property type="term" value="F:guanyl-nucleotide exchange factor activity"/>
    <property type="evidence" value="ECO:0007669"/>
    <property type="project" value="InterPro"/>
</dbReference>
<dbReference type="PANTHER" id="PTHR23101">
    <property type="entry name" value="RAB GDP/GTP EXCHANGE FACTOR"/>
    <property type="match status" value="1"/>
</dbReference>
<proteinExistence type="predicted"/>
<protein>
    <recommendedName>
        <fullName evidence="2">VPS9 domain-containing protein</fullName>
    </recommendedName>
</protein>
<evidence type="ECO:0000313" key="4">
    <source>
        <dbReference type="Proteomes" id="UP001162131"/>
    </source>
</evidence>
<evidence type="ECO:0000313" key="3">
    <source>
        <dbReference type="EMBL" id="CAG9316248.1"/>
    </source>
</evidence>
<dbReference type="PROSITE" id="PS51205">
    <property type="entry name" value="VPS9"/>
    <property type="match status" value="1"/>
</dbReference>
<dbReference type="Pfam" id="PF02204">
    <property type="entry name" value="VPS9"/>
    <property type="match status" value="1"/>
</dbReference>